<dbReference type="GO" id="GO:0005829">
    <property type="term" value="C:cytosol"/>
    <property type="evidence" value="ECO:0007669"/>
    <property type="project" value="TreeGrafter"/>
</dbReference>
<evidence type="ECO:0000256" key="1">
    <source>
        <dbReference type="ARBA" id="ARBA00005006"/>
    </source>
</evidence>
<evidence type="ECO:0000313" key="9">
    <source>
        <dbReference type="EMBL" id="SVA52738.1"/>
    </source>
</evidence>
<dbReference type="HAMAP" id="MF_00578">
    <property type="entry name" value="Glu_cys_ligase"/>
    <property type="match status" value="1"/>
</dbReference>
<dbReference type="AlphaFoldDB" id="A0A381WKQ6"/>
<dbReference type="PANTHER" id="PTHR38761:SF1">
    <property type="entry name" value="GLUTAMATE--CYSTEINE LIGASE"/>
    <property type="match status" value="1"/>
</dbReference>
<dbReference type="InterPro" id="IPR007370">
    <property type="entry name" value="Glu_cys_ligase"/>
</dbReference>
<dbReference type="GO" id="GO:0004357">
    <property type="term" value="F:glutamate-cysteine ligase activity"/>
    <property type="evidence" value="ECO:0007669"/>
    <property type="project" value="UniProtKB-EC"/>
</dbReference>
<keyword evidence="4" id="KW-0317">Glutathione biosynthesis</keyword>
<dbReference type="Pfam" id="PF04262">
    <property type="entry name" value="Glu_cys_ligase"/>
    <property type="match status" value="1"/>
</dbReference>
<dbReference type="Gene3D" id="3.30.590.20">
    <property type="match status" value="1"/>
</dbReference>
<dbReference type="GO" id="GO:0005524">
    <property type="term" value="F:ATP binding"/>
    <property type="evidence" value="ECO:0007669"/>
    <property type="project" value="UniProtKB-KW"/>
</dbReference>
<evidence type="ECO:0000256" key="2">
    <source>
        <dbReference type="ARBA" id="ARBA00012220"/>
    </source>
</evidence>
<proteinExistence type="inferred from homology"/>
<dbReference type="PANTHER" id="PTHR38761">
    <property type="entry name" value="GLUTAMATE--CYSTEINE LIGASE"/>
    <property type="match status" value="1"/>
</dbReference>
<dbReference type="InterPro" id="IPR006334">
    <property type="entry name" value="Glut_cys_ligase"/>
</dbReference>
<dbReference type="NCBIfam" id="TIGR01434">
    <property type="entry name" value="glu_cys_ligase"/>
    <property type="match status" value="1"/>
</dbReference>
<keyword evidence="6" id="KW-0067">ATP-binding</keyword>
<evidence type="ECO:0000256" key="6">
    <source>
        <dbReference type="ARBA" id="ARBA00022840"/>
    </source>
</evidence>
<protein>
    <recommendedName>
        <fullName evidence="2">glutamate--cysteine ligase</fullName>
        <ecNumber evidence="2">6.3.2.2</ecNumber>
    </recommendedName>
</protein>
<gene>
    <name evidence="9" type="ORF">METZ01_LOCUS105592</name>
</gene>
<keyword evidence="3" id="KW-0436">Ligase</keyword>
<evidence type="ECO:0000259" key="8">
    <source>
        <dbReference type="Pfam" id="PF04262"/>
    </source>
</evidence>
<name>A0A381WKQ6_9ZZZZ</name>
<feature type="domain" description="Glutamate--cysteine ligase" evidence="8">
    <location>
        <begin position="25"/>
        <end position="378"/>
    </location>
</feature>
<comment type="catalytic activity">
    <reaction evidence="7">
        <text>L-cysteine + L-glutamate + ATP = gamma-L-glutamyl-L-cysteine + ADP + phosphate + H(+)</text>
        <dbReference type="Rhea" id="RHEA:13285"/>
        <dbReference type="ChEBI" id="CHEBI:15378"/>
        <dbReference type="ChEBI" id="CHEBI:29985"/>
        <dbReference type="ChEBI" id="CHEBI:30616"/>
        <dbReference type="ChEBI" id="CHEBI:35235"/>
        <dbReference type="ChEBI" id="CHEBI:43474"/>
        <dbReference type="ChEBI" id="CHEBI:58173"/>
        <dbReference type="ChEBI" id="CHEBI:456216"/>
        <dbReference type="EC" id="6.3.2.2"/>
    </reaction>
</comment>
<evidence type="ECO:0000256" key="7">
    <source>
        <dbReference type="ARBA" id="ARBA00048819"/>
    </source>
</evidence>
<keyword evidence="5" id="KW-0547">Nucleotide-binding</keyword>
<dbReference type="EMBL" id="UINC01012022">
    <property type="protein sequence ID" value="SVA52738.1"/>
    <property type="molecule type" value="Genomic_DNA"/>
</dbReference>
<comment type="pathway">
    <text evidence="1">Sulfur metabolism; glutathione biosynthesis; glutathione from L-cysteine and L-glutamate: step 1/2.</text>
</comment>
<evidence type="ECO:0000256" key="3">
    <source>
        <dbReference type="ARBA" id="ARBA00022598"/>
    </source>
</evidence>
<evidence type="ECO:0000256" key="4">
    <source>
        <dbReference type="ARBA" id="ARBA00022684"/>
    </source>
</evidence>
<evidence type="ECO:0000256" key="5">
    <source>
        <dbReference type="ARBA" id="ARBA00022741"/>
    </source>
</evidence>
<dbReference type="InterPro" id="IPR014746">
    <property type="entry name" value="Gln_synth/guanido_kin_cat_dom"/>
</dbReference>
<dbReference type="EC" id="6.3.2.2" evidence="2"/>
<sequence>MPMALTKFKKELKLHQENGFFKNLEIHRGIERESLRVDHNGSISQKDHPIGLGSPLTSTDITTDFSEALIELITPTFNSTESLFKHLSKLHHFVYRAMEEEILWNFSMPCAFEDESEIRIAEYGHSNMGMLKHIYRKGLKLRYGSIMQCVSGIHYNFSLSDTSWLPVVNNVTQEYINEKYLHLIRNVKRNFWFILEQCGASPITHKSYLYGRKHSLENYGKEDLFMPFATTLRMSEVGYQSPIQESLKITYNNLNEFVDAVIKGISAPYEKFKEMGLLDEKGFPQQISTGILQIENELYDIIRPKRTGPSGSRPANLLKQKGIEYIELRGIDINPFIPEGISENKIKLLDIFLIHSLISDSPNINKQENEEIKLNQKTMVTKGRSIDVKILQKGVSKALSELRKNFYEELSLVALAMDEYSPGYLNALESEVVDTSPPSQKIMRALKDTNVSFKEFGLSHSQEIAKKFRKKIDGDFSMLLNNSMDSLEQQKIIEETKDININKYVELYNSKLKRKK</sequence>
<dbReference type="SUPFAM" id="SSF55931">
    <property type="entry name" value="Glutamine synthetase/guanido kinase"/>
    <property type="match status" value="1"/>
</dbReference>
<organism evidence="9">
    <name type="scientific">marine metagenome</name>
    <dbReference type="NCBI Taxonomy" id="408172"/>
    <lineage>
        <taxon>unclassified sequences</taxon>
        <taxon>metagenomes</taxon>
        <taxon>ecological metagenomes</taxon>
    </lineage>
</organism>
<reference evidence="9" key="1">
    <citation type="submission" date="2018-05" db="EMBL/GenBank/DDBJ databases">
        <authorList>
            <person name="Lanie J.A."/>
            <person name="Ng W.-L."/>
            <person name="Kazmierczak K.M."/>
            <person name="Andrzejewski T.M."/>
            <person name="Davidsen T.M."/>
            <person name="Wayne K.J."/>
            <person name="Tettelin H."/>
            <person name="Glass J.I."/>
            <person name="Rusch D."/>
            <person name="Podicherti R."/>
            <person name="Tsui H.-C.T."/>
            <person name="Winkler M.E."/>
        </authorList>
    </citation>
    <scope>NUCLEOTIDE SEQUENCE</scope>
</reference>
<accession>A0A381WKQ6</accession>
<dbReference type="GO" id="GO:0006750">
    <property type="term" value="P:glutathione biosynthetic process"/>
    <property type="evidence" value="ECO:0007669"/>
    <property type="project" value="UniProtKB-KW"/>
</dbReference>
<dbReference type="GO" id="GO:0046872">
    <property type="term" value="F:metal ion binding"/>
    <property type="evidence" value="ECO:0007669"/>
    <property type="project" value="TreeGrafter"/>
</dbReference>